<sequence length="96" mass="10197">MSTVGSCLAAVAPFIVVLTVLTAAAMERTSNTLNGSSLAHFAARNYCRKLLHQHGNCYDRATPTDYLGGGSNSLAEIIRAHLKGSITRWYVDAGLG</sequence>
<gene>
    <name evidence="2" type="ORF">CCAP1982_LOCUS3454</name>
</gene>
<feature type="chain" id="PRO_5032882690" evidence="1">
    <location>
        <begin position="26"/>
        <end position="96"/>
    </location>
</feature>
<proteinExistence type="predicted"/>
<accession>A0A811U7C5</accession>
<evidence type="ECO:0000313" key="3">
    <source>
        <dbReference type="Proteomes" id="UP000606786"/>
    </source>
</evidence>
<protein>
    <submittedName>
        <fullName evidence="2">(Mediterranean fruit fly) hypothetical protein</fullName>
    </submittedName>
</protein>
<dbReference type="EMBL" id="CAJHJT010000001">
    <property type="protein sequence ID" value="CAD6994721.1"/>
    <property type="molecule type" value="Genomic_DNA"/>
</dbReference>
<evidence type="ECO:0000256" key="1">
    <source>
        <dbReference type="SAM" id="SignalP"/>
    </source>
</evidence>
<reference evidence="2" key="1">
    <citation type="submission" date="2020-11" db="EMBL/GenBank/DDBJ databases">
        <authorList>
            <person name="Whitehead M."/>
        </authorList>
    </citation>
    <scope>NUCLEOTIDE SEQUENCE</scope>
    <source>
        <strain evidence="2">EGII</strain>
    </source>
</reference>
<keyword evidence="3" id="KW-1185">Reference proteome</keyword>
<dbReference type="Proteomes" id="UP000606786">
    <property type="component" value="Unassembled WGS sequence"/>
</dbReference>
<feature type="signal peptide" evidence="1">
    <location>
        <begin position="1"/>
        <end position="25"/>
    </location>
</feature>
<evidence type="ECO:0000313" key="2">
    <source>
        <dbReference type="EMBL" id="CAD6994721.1"/>
    </source>
</evidence>
<name>A0A811U7C5_CERCA</name>
<keyword evidence="1" id="KW-0732">Signal</keyword>
<comment type="caution">
    <text evidence="2">The sequence shown here is derived from an EMBL/GenBank/DDBJ whole genome shotgun (WGS) entry which is preliminary data.</text>
</comment>
<organism evidence="2 3">
    <name type="scientific">Ceratitis capitata</name>
    <name type="common">Mediterranean fruit fly</name>
    <name type="synonym">Tephritis capitata</name>
    <dbReference type="NCBI Taxonomy" id="7213"/>
    <lineage>
        <taxon>Eukaryota</taxon>
        <taxon>Metazoa</taxon>
        <taxon>Ecdysozoa</taxon>
        <taxon>Arthropoda</taxon>
        <taxon>Hexapoda</taxon>
        <taxon>Insecta</taxon>
        <taxon>Pterygota</taxon>
        <taxon>Neoptera</taxon>
        <taxon>Endopterygota</taxon>
        <taxon>Diptera</taxon>
        <taxon>Brachycera</taxon>
        <taxon>Muscomorpha</taxon>
        <taxon>Tephritoidea</taxon>
        <taxon>Tephritidae</taxon>
        <taxon>Ceratitis</taxon>
        <taxon>Ceratitis</taxon>
    </lineage>
</organism>
<dbReference type="AlphaFoldDB" id="A0A811U7C5"/>